<dbReference type="Proteomes" id="UP000887563">
    <property type="component" value="Unplaced"/>
</dbReference>
<accession>A0A914N6J5</accession>
<sequence>MDWKDEVKIQNEQADRLELNGIEQLSLPNFLLSQHSFLLLIRRKHITLLLLDQFIEAGSPEARK</sequence>
<evidence type="ECO:0000313" key="2">
    <source>
        <dbReference type="WBParaSite" id="Minc3s03261g33321"/>
    </source>
</evidence>
<keyword evidence="1" id="KW-1185">Reference proteome</keyword>
<proteinExistence type="predicted"/>
<reference evidence="2" key="1">
    <citation type="submission" date="2022-11" db="UniProtKB">
        <authorList>
            <consortium name="WormBaseParasite"/>
        </authorList>
    </citation>
    <scope>IDENTIFICATION</scope>
</reference>
<dbReference type="WBParaSite" id="Minc3s03261g33321">
    <property type="protein sequence ID" value="Minc3s03261g33321"/>
    <property type="gene ID" value="Minc3s03261g33321"/>
</dbReference>
<name>A0A914N6J5_MELIC</name>
<dbReference type="AlphaFoldDB" id="A0A914N6J5"/>
<evidence type="ECO:0000313" key="1">
    <source>
        <dbReference type="Proteomes" id="UP000887563"/>
    </source>
</evidence>
<protein>
    <submittedName>
        <fullName evidence="2">Uncharacterized protein</fullName>
    </submittedName>
</protein>
<organism evidence="1 2">
    <name type="scientific">Meloidogyne incognita</name>
    <name type="common">Southern root-knot nematode worm</name>
    <name type="synonym">Oxyuris incognita</name>
    <dbReference type="NCBI Taxonomy" id="6306"/>
    <lineage>
        <taxon>Eukaryota</taxon>
        <taxon>Metazoa</taxon>
        <taxon>Ecdysozoa</taxon>
        <taxon>Nematoda</taxon>
        <taxon>Chromadorea</taxon>
        <taxon>Rhabditida</taxon>
        <taxon>Tylenchina</taxon>
        <taxon>Tylenchomorpha</taxon>
        <taxon>Tylenchoidea</taxon>
        <taxon>Meloidogynidae</taxon>
        <taxon>Meloidogyninae</taxon>
        <taxon>Meloidogyne</taxon>
        <taxon>Meloidogyne incognita group</taxon>
    </lineage>
</organism>